<reference evidence="4 5" key="1">
    <citation type="submission" date="2024-03" db="EMBL/GenBank/DDBJ databases">
        <title>Phenotype and Genome Characterization of a Sulfate-Reducing Bacterium Pseudodesulfovibrio sp. strain 5S69, isolated from Petroleum Reservoir in Tatarstan (Russia).</title>
        <authorList>
            <person name="Bidzhieva S.K."/>
            <person name="Kadnikov V."/>
            <person name="Tourova T.P."/>
            <person name="Samigullina S.R."/>
            <person name="Sokolova D.S."/>
            <person name="Poltaraus A.B."/>
            <person name="Avtukh A.N."/>
            <person name="Tereshina V.M."/>
            <person name="Mardanov A.V."/>
            <person name="Nazina T.N."/>
        </authorList>
    </citation>
    <scope>NUCLEOTIDE SEQUENCE [LARGE SCALE GENOMIC DNA]</scope>
    <source>
        <strain evidence="4 5">5S69</strain>
    </source>
</reference>
<name>A0ABZ2ITU0_9BACT</name>
<dbReference type="InterPro" id="IPR003362">
    <property type="entry name" value="Bact_transf"/>
</dbReference>
<keyword evidence="2" id="KW-1133">Transmembrane helix</keyword>
<keyword evidence="4" id="KW-0808">Transferase</keyword>
<proteinExistence type="inferred from homology"/>
<feature type="transmembrane region" description="Helical" evidence="2">
    <location>
        <begin position="46"/>
        <end position="70"/>
    </location>
</feature>
<feature type="transmembrane region" description="Helical" evidence="2">
    <location>
        <begin position="82"/>
        <end position="103"/>
    </location>
</feature>
<organism evidence="4 5">
    <name type="scientific">Pseudodesulfovibrio methanolicus</name>
    <dbReference type="NCBI Taxonomy" id="3126690"/>
    <lineage>
        <taxon>Bacteria</taxon>
        <taxon>Pseudomonadati</taxon>
        <taxon>Thermodesulfobacteriota</taxon>
        <taxon>Desulfovibrionia</taxon>
        <taxon>Desulfovibrionales</taxon>
        <taxon>Desulfovibrionaceae</taxon>
    </lineage>
</organism>
<gene>
    <name evidence="4" type="ORF">V8V93_16630</name>
</gene>
<evidence type="ECO:0000259" key="3">
    <source>
        <dbReference type="Pfam" id="PF02397"/>
    </source>
</evidence>
<evidence type="ECO:0000313" key="5">
    <source>
        <dbReference type="Proteomes" id="UP001385389"/>
    </source>
</evidence>
<sequence length="474" mass="54730">MERSSIGFFRRTHWCFLDVIILVAVVCLVIMQLGPVGKFALHNTLYWKQVSIFVLILLFFLWFFSAFYVRLNRPQSSLSRDLFALFNSALVSSLVMSAVYFLFKTWRPGFTLPFIIGGVLFVCLSAVRIIEWRLFRQKKQMLAVFVALEPYWESGLAEFCEKLPGYWSMATAFMETTSSMTRGVMELTDEELADFISFCETNSFVPILIMGQVLPDEEKFNRFIRECYSNGLSTTDIGSFYEGVLEKIPLFRRDGHWVTQSAFIPPAKWRFVCKRVFDTFFALLLLVPTLPVIAILAIAVRWESKGAAFFVQERIGKDRRPFKMIKLRTMRLHDDDSLQWPNVAEDLITPLGRILRKTGLDELPQLFNILLGQMSFIGPRPARPIVSQRHANNIPHYALCYPLLPGISGWAQLHLGRDTGVDTVFEKVMYTLYYAKYFSIFLDIKIILTTVKVLLTLNKLEPKLTCVLRKERDS</sequence>
<dbReference type="PANTHER" id="PTHR30576">
    <property type="entry name" value="COLANIC BIOSYNTHESIS UDP-GLUCOSE LIPID CARRIER TRANSFERASE"/>
    <property type="match status" value="1"/>
</dbReference>
<feature type="transmembrane region" description="Helical" evidence="2">
    <location>
        <begin position="12"/>
        <end position="34"/>
    </location>
</feature>
<feature type="transmembrane region" description="Helical" evidence="2">
    <location>
        <begin position="109"/>
        <end position="130"/>
    </location>
</feature>
<evidence type="ECO:0000313" key="4">
    <source>
        <dbReference type="EMBL" id="WWX22057.1"/>
    </source>
</evidence>
<dbReference type="PANTHER" id="PTHR30576:SF0">
    <property type="entry name" value="UNDECAPRENYL-PHOSPHATE N-ACETYLGALACTOSAMINYL 1-PHOSPHATE TRANSFERASE-RELATED"/>
    <property type="match status" value="1"/>
</dbReference>
<accession>A0ABZ2ITU0</accession>
<keyword evidence="5" id="KW-1185">Reference proteome</keyword>
<dbReference type="GO" id="GO:0016740">
    <property type="term" value="F:transferase activity"/>
    <property type="evidence" value="ECO:0007669"/>
    <property type="project" value="UniProtKB-KW"/>
</dbReference>
<protein>
    <submittedName>
        <fullName evidence="4">Sugar transferase</fullName>
    </submittedName>
</protein>
<feature type="transmembrane region" description="Helical" evidence="2">
    <location>
        <begin position="280"/>
        <end position="302"/>
    </location>
</feature>
<comment type="similarity">
    <text evidence="1">Belongs to the bacterial sugar transferase family.</text>
</comment>
<feature type="domain" description="Bacterial sugar transferase" evidence="3">
    <location>
        <begin position="274"/>
        <end position="455"/>
    </location>
</feature>
<dbReference type="Proteomes" id="UP001385389">
    <property type="component" value="Chromosome"/>
</dbReference>
<dbReference type="Pfam" id="PF02397">
    <property type="entry name" value="Bac_transf"/>
    <property type="match status" value="1"/>
</dbReference>
<evidence type="ECO:0000256" key="1">
    <source>
        <dbReference type="ARBA" id="ARBA00006464"/>
    </source>
</evidence>
<keyword evidence="2" id="KW-0472">Membrane</keyword>
<keyword evidence="2" id="KW-0812">Transmembrane</keyword>
<dbReference type="EMBL" id="CP146609">
    <property type="protein sequence ID" value="WWX22057.1"/>
    <property type="molecule type" value="Genomic_DNA"/>
</dbReference>
<dbReference type="RefSeq" id="WP_338667738.1">
    <property type="nucleotide sequence ID" value="NZ_CP146609.1"/>
</dbReference>
<evidence type="ECO:0000256" key="2">
    <source>
        <dbReference type="SAM" id="Phobius"/>
    </source>
</evidence>